<protein>
    <recommendedName>
        <fullName evidence="6 8">Large ribosomal subunit protein uL24</fullName>
    </recommendedName>
</protein>
<keyword evidence="4 8" id="KW-0689">Ribosomal protein</keyword>
<evidence type="ECO:0000259" key="11">
    <source>
        <dbReference type="Pfam" id="PF17136"/>
    </source>
</evidence>
<dbReference type="RefSeq" id="WP_091457168.1">
    <property type="nucleotide sequence ID" value="NZ_FOGD01000006.1"/>
</dbReference>
<dbReference type="GO" id="GO:1990904">
    <property type="term" value="C:ribonucleoprotein complex"/>
    <property type="evidence" value="ECO:0007669"/>
    <property type="project" value="UniProtKB-KW"/>
</dbReference>
<name>A0A1H9N1R5_9BURK</name>
<dbReference type="InterPro" id="IPR014722">
    <property type="entry name" value="Rib_uL2_dom2"/>
</dbReference>
<dbReference type="NCBIfam" id="TIGR01079">
    <property type="entry name" value="rplX_bact"/>
    <property type="match status" value="1"/>
</dbReference>
<evidence type="ECO:0000256" key="7">
    <source>
        <dbReference type="ARBA" id="ARBA00058688"/>
    </source>
</evidence>
<sequence length="106" mass="11310">MNKIRKGDEVVVLTGRDKGKRGTVTLRADDSHLVVEGINLVKKHVKPNPMKGSTGGIVDKAMPIHQSNVAIFNAATGKADRVGIKLQADGKHVRVFKSSGAEIKTA</sequence>
<feature type="domain" description="KOW" evidence="10">
    <location>
        <begin position="6"/>
        <end position="25"/>
    </location>
</feature>
<dbReference type="InterPro" id="IPR008991">
    <property type="entry name" value="Translation_prot_SH3-like_sf"/>
</dbReference>
<evidence type="ECO:0000256" key="8">
    <source>
        <dbReference type="HAMAP-Rule" id="MF_01326"/>
    </source>
</evidence>
<dbReference type="STRING" id="180197.SAMN02982919_02132"/>
<comment type="function">
    <text evidence="7 8">One of the proteins that surrounds the polypeptide exit tunnel on the outside of the subunit.</text>
</comment>
<evidence type="ECO:0000313" key="12">
    <source>
        <dbReference type="EMBL" id="SER29669.1"/>
    </source>
</evidence>
<dbReference type="InterPro" id="IPR005825">
    <property type="entry name" value="Ribosomal_uL24_CS"/>
</dbReference>
<dbReference type="GO" id="GO:0006412">
    <property type="term" value="P:translation"/>
    <property type="evidence" value="ECO:0007669"/>
    <property type="project" value="UniProtKB-UniRule"/>
</dbReference>
<dbReference type="OrthoDB" id="9807419at2"/>
<dbReference type="InterPro" id="IPR041988">
    <property type="entry name" value="Ribosomal_uL24_KOW"/>
</dbReference>
<proteinExistence type="inferred from homology"/>
<dbReference type="FunFam" id="2.30.30.30:FF:000004">
    <property type="entry name" value="50S ribosomal protein L24"/>
    <property type="match status" value="1"/>
</dbReference>
<dbReference type="HAMAP" id="MF_01326_B">
    <property type="entry name" value="Ribosomal_uL24_B"/>
    <property type="match status" value="1"/>
</dbReference>
<dbReference type="InterPro" id="IPR005824">
    <property type="entry name" value="KOW"/>
</dbReference>
<comment type="similarity">
    <text evidence="1 8 9">Belongs to the universal ribosomal protein uL24 family.</text>
</comment>
<evidence type="ECO:0000256" key="5">
    <source>
        <dbReference type="ARBA" id="ARBA00023274"/>
    </source>
</evidence>
<evidence type="ECO:0000259" key="10">
    <source>
        <dbReference type="Pfam" id="PF00467"/>
    </source>
</evidence>
<evidence type="ECO:0000256" key="3">
    <source>
        <dbReference type="ARBA" id="ARBA00022884"/>
    </source>
</evidence>
<dbReference type="InterPro" id="IPR003256">
    <property type="entry name" value="Ribosomal_uL24"/>
</dbReference>
<keyword evidence="13" id="KW-1185">Reference proteome</keyword>
<dbReference type="AlphaFoldDB" id="A0A1H9N1R5"/>
<dbReference type="PANTHER" id="PTHR12903">
    <property type="entry name" value="MITOCHONDRIAL RIBOSOMAL PROTEIN L24"/>
    <property type="match status" value="1"/>
</dbReference>
<dbReference type="SUPFAM" id="SSF50104">
    <property type="entry name" value="Translation proteins SH3-like domain"/>
    <property type="match status" value="1"/>
</dbReference>
<dbReference type="CDD" id="cd06089">
    <property type="entry name" value="KOW_RPL26"/>
    <property type="match status" value="1"/>
</dbReference>
<dbReference type="Proteomes" id="UP000199766">
    <property type="component" value="Unassembled WGS sequence"/>
</dbReference>
<accession>A0A1H9N1R5</accession>
<dbReference type="GO" id="GO:0003735">
    <property type="term" value="F:structural constituent of ribosome"/>
    <property type="evidence" value="ECO:0007669"/>
    <property type="project" value="InterPro"/>
</dbReference>
<evidence type="ECO:0000313" key="13">
    <source>
        <dbReference type="Proteomes" id="UP000199766"/>
    </source>
</evidence>
<dbReference type="PROSITE" id="PS01108">
    <property type="entry name" value="RIBOSOMAL_L24"/>
    <property type="match status" value="1"/>
</dbReference>
<dbReference type="GO" id="GO:0005840">
    <property type="term" value="C:ribosome"/>
    <property type="evidence" value="ECO:0007669"/>
    <property type="project" value="UniProtKB-KW"/>
</dbReference>
<evidence type="ECO:0000256" key="9">
    <source>
        <dbReference type="RuleBase" id="RU003477"/>
    </source>
</evidence>
<evidence type="ECO:0000256" key="1">
    <source>
        <dbReference type="ARBA" id="ARBA00010618"/>
    </source>
</evidence>
<organism evidence="12 13">
    <name type="scientific">Giesbergeria anulus</name>
    <dbReference type="NCBI Taxonomy" id="180197"/>
    <lineage>
        <taxon>Bacteria</taxon>
        <taxon>Pseudomonadati</taxon>
        <taxon>Pseudomonadota</taxon>
        <taxon>Betaproteobacteria</taxon>
        <taxon>Burkholderiales</taxon>
        <taxon>Comamonadaceae</taxon>
        <taxon>Giesbergeria</taxon>
    </lineage>
</organism>
<evidence type="ECO:0000256" key="2">
    <source>
        <dbReference type="ARBA" id="ARBA00022730"/>
    </source>
</evidence>
<dbReference type="Pfam" id="PF17136">
    <property type="entry name" value="ribosomal_L24"/>
    <property type="match status" value="1"/>
</dbReference>
<dbReference type="Pfam" id="PF00467">
    <property type="entry name" value="KOW"/>
    <property type="match status" value="1"/>
</dbReference>
<keyword evidence="3 8" id="KW-0694">RNA-binding</keyword>
<reference evidence="12 13" key="1">
    <citation type="submission" date="2016-10" db="EMBL/GenBank/DDBJ databases">
        <authorList>
            <person name="de Groot N.N."/>
        </authorList>
    </citation>
    <scope>NUCLEOTIDE SEQUENCE [LARGE SCALE GENOMIC DNA]</scope>
    <source>
        <strain evidence="12 13">ATCC 35958</strain>
    </source>
</reference>
<feature type="domain" description="Large ribosomal subunit protein uL24 C-terminal" evidence="11">
    <location>
        <begin position="38"/>
        <end position="103"/>
    </location>
</feature>
<gene>
    <name evidence="8" type="primary">rplX</name>
    <name evidence="12" type="ORF">SAMN02982919_02132</name>
</gene>
<dbReference type="EMBL" id="FOGD01000006">
    <property type="protein sequence ID" value="SER29669.1"/>
    <property type="molecule type" value="Genomic_DNA"/>
</dbReference>
<evidence type="ECO:0000256" key="6">
    <source>
        <dbReference type="ARBA" id="ARBA00035206"/>
    </source>
</evidence>
<comment type="subunit">
    <text evidence="8">Part of the 50S ribosomal subunit.</text>
</comment>
<dbReference type="GO" id="GO:0019843">
    <property type="term" value="F:rRNA binding"/>
    <property type="evidence" value="ECO:0007669"/>
    <property type="project" value="UniProtKB-UniRule"/>
</dbReference>
<keyword evidence="2 8" id="KW-0699">rRNA-binding</keyword>
<evidence type="ECO:0000256" key="4">
    <source>
        <dbReference type="ARBA" id="ARBA00022980"/>
    </source>
</evidence>
<comment type="function">
    <text evidence="8">One of two assembly initiator proteins, it binds directly to the 5'-end of the 23S rRNA, where it nucleates assembly of the 50S subunit.</text>
</comment>
<dbReference type="InterPro" id="IPR057264">
    <property type="entry name" value="Ribosomal_uL24_C"/>
</dbReference>
<keyword evidence="5 8" id="KW-0687">Ribonucleoprotein</keyword>
<dbReference type="Gene3D" id="2.30.30.30">
    <property type="match status" value="1"/>
</dbReference>